<accession>A0A2J8AG14</accession>
<evidence type="ECO:0000256" key="3">
    <source>
        <dbReference type="SAM" id="MobiDB-lite"/>
    </source>
</evidence>
<sequence>MIPQDAPTQAMHGGLELAVMRLAGNGSLQLLLQPLQQPDRSSPSRQRREHGRHLPQELLQEGVGGEGVSSSSSEVASADCGLQQQGPSRGWCRAPEQLLGLEGSGAAADHMAHSSCWAPLTSPTRPTSPTSPPYPSTLTLLPLSVLPPDIFAVGCILAELATGSPLFPGATPREQLRRMVRLMGPLPPAAAEGRPAARAAGLGAGGTGAEEPDRCPSNLNQSLPAAFHCSRGSGGGSGAGGSGASRPRLLRQWLLQRVAPGGTSTALAGAAGAPLKTASVTAGEPAAAASAAPGGARGPAGAAELADVVEACLSLAPQHRPDAAELLRMPYFAVPAGGPTACRCDSAAAAATAAAAGPCGSIAAAAIPIPEQAAVVPPSVARAGRPTLEAAVARSLGAARKWTSERASGSVYGSPQLLALAERPLYALRLHSRTSEGDEEGAAPPGLAQSPRPSGMDTGAPAPTPALAPSPAAAAAPAHPSHPTSARAAWGPLESSTTAWASGAQPQPGGLRGAADVSPISHASPTLRPQPYGQQRPGTPGTLAALTAQLRSWPLYGAQPVEGGGAGGGMAKAASVMELAGVKELVLLETPHATAGIACGQAPPTTLVLPGPSEAPGPPSSSPSPSTAPSFPSGPPAYLATQQPLTTAPHFLRGADGAVAVSADGLGGGHVLQGPAQSELHPQSRQQGGAQRHHHHTHQSRRWPHHHQQQQPPLPQETPPSARASDVGSRTAIGARVSLSEPQPEGPRPPQAAAAAPHAAGSLAAAVAMPRRSYAASVSRSDSLESLLELEGAAAAARLSLAPLQLGGASSPGGSSCTLEAFEDDSASAPTRRTQRQRQRSSTSRSPPGRPQPLAAPVEPVASARRSLPLAPEFAAVSLRRRSQPLAMELAAVSADASSRRRSQPLLCELATVSTGDPGWQQLDGSVGSGGGALPRLINVLQRELQQQQVTNTTTAANSLASSPSVRLHLPAQPQPPSPPPPPPPLLPQPPGGNGFQQPRRMAAGPGRDLLNMLSEESADLAAHLPLIISLVNTETLGLTGVAASGPLQGNEPRVEGTEPARSGGGGGRGGGAHRAEHGGVGGEPDGGAGQATSAPKGFARRARDRIRSYFSEDGGGGGGSGGAGSGGAGGGGRPRTTAGYERNNSGSGGGSTGGGGSTSGQSSGAGATRSGRAGARGAASQVDSSEGGDGGSRGGVGGRGALVRTLTRAFKFGAAVRQKIAPLKEQPR</sequence>
<dbReference type="Proteomes" id="UP000236333">
    <property type="component" value="Unassembled WGS sequence"/>
</dbReference>
<protein>
    <recommendedName>
        <fullName evidence="4">Protein kinase domain-containing protein</fullName>
    </recommendedName>
</protein>
<keyword evidence="6" id="KW-1185">Reference proteome</keyword>
<gene>
    <name evidence="5" type="ORF">TSOC_001718</name>
</gene>
<feature type="compositionally biased region" description="Low complexity" evidence="3">
    <location>
        <begin position="1160"/>
        <end position="1186"/>
    </location>
</feature>
<proteinExistence type="predicted"/>
<dbReference type="InterPro" id="IPR000719">
    <property type="entry name" value="Prot_kinase_dom"/>
</dbReference>
<feature type="region of interest" description="Disordered" evidence="3">
    <location>
        <begin position="187"/>
        <end position="220"/>
    </location>
</feature>
<reference evidence="5 6" key="1">
    <citation type="journal article" date="2017" name="Mol. Biol. Evol.">
        <title>The 4-celled Tetrabaena socialis nuclear genome reveals the essential components for genetic control of cell number at the origin of multicellularity in the volvocine lineage.</title>
        <authorList>
            <person name="Featherston J."/>
            <person name="Arakaki Y."/>
            <person name="Hanschen E.R."/>
            <person name="Ferris P.J."/>
            <person name="Michod R.E."/>
            <person name="Olson B.J.S.C."/>
            <person name="Nozaki H."/>
            <person name="Durand P.M."/>
        </authorList>
    </citation>
    <scope>NUCLEOTIDE SEQUENCE [LARGE SCALE GENOMIC DNA]</scope>
    <source>
        <strain evidence="5 6">NIES-571</strain>
    </source>
</reference>
<feature type="compositionally biased region" description="Gly residues" evidence="3">
    <location>
        <begin position="1063"/>
        <end position="1090"/>
    </location>
</feature>
<dbReference type="Gene3D" id="1.10.510.10">
    <property type="entry name" value="Transferase(Phosphotransferase) domain 1"/>
    <property type="match status" value="1"/>
</dbReference>
<feature type="compositionally biased region" description="Pro residues" evidence="3">
    <location>
        <begin position="613"/>
        <end position="622"/>
    </location>
</feature>
<feature type="region of interest" description="Disordered" evidence="3">
    <location>
        <begin position="226"/>
        <end position="245"/>
    </location>
</feature>
<dbReference type="InterPro" id="IPR011009">
    <property type="entry name" value="Kinase-like_dom_sf"/>
</dbReference>
<feature type="region of interest" description="Disordered" evidence="3">
    <location>
        <begin position="666"/>
        <end position="729"/>
    </location>
</feature>
<evidence type="ECO:0000259" key="4">
    <source>
        <dbReference type="PROSITE" id="PS50011"/>
    </source>
</evidence>
<feature type="compositionally biased region" description="Pro residues" evidence="3">
    <location>
        <begin position="973"/>
        <end position="991"/>
    </location>
</feature>
<dbReference type="SUPFAM" id="SSF56112">
    <property type="entry name" value="Protein kinase-like (PK-like)"/>
    <property type="match status" value="1"/>
</dbReference>
<comment type="caution">
    <text evidence="5">The sequence shown here is derived from an EMBL/GenBank/DDBJ whole genome shotgun (WGS) entry which is preliminary data.</text>
</comment>
<dbReference type="EMBL" id="PGGS01000029">
    <property type="protein sequence ID" value="PNH11465.1"/>
    <property type="molecule type" value="Genomic_DNA"/>
</dbReference>
<keyword evidence="1" id="KW-0547">Nucleotide-binding</keyword>
<feature type="compositionally biased region" description="Gly residues" evidence="3">
    <location>
        <begin position="1147"/>
        <end position="1159"/>
    </location>
</feature>
<dbReference type="GO" id="GO:0005524">
    <property type="term" value="F:ATP binding"/>
    <property type="evidence" value="ECO:0007669"/>
    <property type="project" value="UniProtKB-KW"/>
</dbReference>
<feature type="region of interest" description="Disordered" evidence="3">
    <location>
        <begin position="605"/>
        <end position="641"/>
    </location>
</feature>
<feature type="region of interest" description="Disordered" evidence="3">
    <location>
        <begin position="807"/>
        <end position="861"/>
    </location>
</feature>
<feature type="compositionally biased region" description="Gly residues" evidence="3">
    <location>
        <begin position="232"/>
        <end position="243"/>
    </location>
</feature>
<keyword evidence="2" id="KW-0067">ATP-binding</keyword>
<evidence type="ECO:0000256" key="1">
    <source>
        <dbReference type="ARBA" id="ARBA00022741"/>
    </source>
</evidence>
<feature type="region of interest" description="Disordered" evidence="3">
    <location>
        <begin position="954"/>
        <end position="1006"/>
    </location>
</feature>
<feature type="compositionally biased region" description="Low complexity" evidence="3">
    <location>
        <begin position="954"/>
        <end position="965"/>
    </location>
</feature>
<dbReference type="PROSITE" id="PS50011">
    <property type="entry name" value="PROTEIN_KINASE_DOM"/>
    <property type="match status" value="1"/>
</dbReference>
<feature type="compositionally biased region" description="Low complexity" evidence="3">
    <location>
        <begin position="189"/>
        <end position="201"/>
    </location>
</feature>
<feature type="compositionally biased region" description="Low complexity" evidence="3">
    <location>
        <begin position="68"/>
        <end position="78"/>
    </location>
</feature>
<evidence type="ECO:0000313" key="6">
    <source>
        <dbReference type="Proteomes" id="UP000236333"/>
    </source>
</evidence>
<evidence type="ECO:0000313" key="5">
    <source>
        <dbReference type="EMBL" id="PNH11465.1"/>
    </source>
</evidence>
<feature type="region of interest" description="Disordered" evidence="3">
    <location>
        <begin position="738"/>
        <end position="757"/>
    </location>
</feature>
<dbReference type="AlphaFoldDB" id="A0A2J8AG14"/>
<organism evidence="5 6">
    <name type="scientific">Tetrabaena socialis</name>
    <dbReference type="NCBI Taxonomy" id="47790"/>
    <lineage>
        <taxon>Eukaryota</taxon>
        <taxon>Viridiplantae</taxon>
        <taxon>Chlorophyta</taxon>
        <taxon>core chlorophytes</taxon>
        <taxon>Chlorophyceae</taxon>
        <taxon>CS clade</taxon>
        <taxon>Chlamydomonadales</taxon>
        <taxon>Tetrabaenaceae</taxon>
        <taxon>Tetrabaena</taxon>
    </lineage>
</organism>
<evidence type="ECO:0000256" key="2">
    <source>
        <dbReference type="ARBA" id="ARBA00022840"/>
    </source>
</evidence>
<feature type="region of interest" description="Disordered" evidence="3">
    <location>
        <begin position="1043"/>
        <end position="1200"/>
    </location>
</feature>
<dbReference type="PANTHER" id="PTHR24055">
    <property type="entry name" value="MITOGEN-ACTIVATED PROTEIN KINASE"/>
    <property type="match status" value="1"/>
</dbReference>
<feature type="compositionally biased region" description="Gly residues" evidence="3">
    <location>
        <begin position="1188"/>
        <end position="1200"/>
    </location>
</feature>
<feature type="domain" description="Protein kinase" evidence="4">
    <location>
        <begin position="1"/>
        <end position="332"/>
    </location>
</feature>
<feature type="compositionally biased region" description="Basic residues" evidence="3">
    <location>
        <begin position="691"/>
        <end position="708"/>
    </location>
</feature>
<feature type="compositionally biased region" description="Gly residues" evidence="3">
    <location>
        <begin position="1114"/>
        <end position="1134"/>
    </location>
</feature>
<feature type="region of interest" description="Disordered" evidence="3">
    <location>
        <begin position="36"/>
        <end position="89"/>
    </location>
</feature>
<dbReference type="GO" id="GO:0004672">
    <property type="term" value="F:protein kinase activity"/>
    <property type="evidence" value="ECO:0007669"/>
    <property type="project" value="InterPro"/>
</dbReference>
<dbReference type="InterPro" id="IPR050117">
    <property type="entry name" value="MAPK"/>
</dbReference>
<feature type="compositionally biased region" description="Low complexity" evidence="3">
    <location>
        <begin position="469"/>
        <end position="489"/>
    </location>
</feature>
<name>A0A2J8AG14_9CHLO</name>
<feature type="region of interest" description="Disordered" evidence="3">
    <location>
        <begin position="434"/>
        <end position="541"/>
    </location>
</feature>